<dbReference type="EMBL" id="CP020921">
    <property type="protein sequence ID" value="AWB10368.1"/>
    <property type="molecule type" value="Genomic_DNA"/>
</dbReference>
<proteinExistence type="inferred from homology"/>
<dbReference type="InterPro" id="IPR014027">
    <property type="entry name" value="UDP-Glc/GDP-Man_DH_C"/>
</dbReference>
<dbReference type="Gene3D" id="3.40.50.720">
    <property type="entry name" value="NAD(P)-binding Rossmann-like Domain"/>
    <property type="match status" value="2"/>
</dbReference>
<dbReference type="SMART" id="SM00984">
    <property type="entry name" value="UDPG_MGDP_dh_C"/>
    <property type="match status" value="1"/>
</dbReference>
<dbReference type="GO" id="GO:0016628">
    <property type="term" value="F:oxidoreductase activity, acting on the CH-CH group of donors, NAD or NADP as acceptor"/>
    <property type="evidence" value="ECO:0007669"/>
    <property type="project" value="InterPro"/>
</dbReference>
<dbReference type="InterPro" id="IPR028359">
    <property type="entry name" value="UDP_ManNAc/GlcNAc_DH"/>
</dbReference>
<dbReference type="SUPFAM" id="SSF51735">
    <property type="entry name" value="NAD(P)-binding Rossmann-fold domains"/>
    <property type="match status" value="1"/>
</dbReference>
<dbReference type="InterPro" id="IPR008927">
    <property type="entry name" value="6-PGluconate_DH-like_C_sf"/>
</dbReference>
<sequence>MSFKYDVCVIGGLGHVGLPLGLSFANKNIKTILYDINKDAINLVKNKVMPFMEQGAEEILKTTLDKTLFVTDDRDVIKDSKFIVIVIGTPVDEHLSPNFVLFRDFFSRFINLFSDNQHIILRSTVYPGTTERIIDYLRKSNLKTRVSFCPERIAQGYAIKEISTLPQIISSEDDSSFSEAEKLFKIITSEVIRLSFMEAELAKLFTNVYRYIKFSIANQFYQIATQNNLDFYKIYDAIVYNYPRAKDLPRAGFTAGPCLFKDTMQLAAFSKNNFFLGHAAMLVNEGLPYFLVEQLKQRISLENKVVGILGMAFKPDSDDKRESLSYKLKHILEFENCTLLCSDPFIKDPRFLSEDELIEKSDIIFIGCPHSKYNNLEIPDEKILIDPWDTMFKKDFKNKKQI</sequence>
<evidence type="ECO:0000256" key="4">
    <source>
        <dbReference type="PIRNR" id="PIRNR000124"/>
    </source>
</evidence>
<evidence type="ECO:0000256" key="2">
    <source>
        <dbReference type="ARBA" id="ARBA00023002"/>
    </source>
</evidence>
<dbReference type="Pfam" id="PF03720">
    <property type="entry name" value="UDPG_MGDP_dh_C"/>
    <property type="match status" value="1"/>
</dbReference>
<dbReference type="PANTHER" id="PTHR43491">
    <property type="entry name" value="UDP-N-ACETYL-D-MANNOSAMINE DEHYDROGENASE"/>
    <property type="match status" value="1"/>
</dbReference>
<gene>
    <name evidence="6" type="ORF">TDSAC_1015</name>
</gene>
<dbReference type="PIRSF" id="PIRSF000124">
    <property type="entry name" value="UDPglc_GDPman_dh"/>
    <property type="match status" value="1"/>
</dbReference>
<comment type="similarity">
    <text evidence="1 4">Belongs to the UDP-glucose/GDP-mannose dehydrogenase family.</text>
</comment>
<organism evidence="6 7">
    <name type="scientific">Thermodesulfobium acidiphilum</name>
    <dbReference type="NCBI Taxonomy" id="1794699"/>
    <lineage>
        <taxon>Bacteria</taxon>
        <taxon>Pseudomonadati</taxon>
        <taxon>Thermodesulfobiota</taxon>
        <taxon>Thermodesulfobiia</taxon>
        <taxon>Thermodesulfobiales</taxon>
        <taxon>Thermodesulfobiaceae</taxon>
        <taxon>Thermodesulfobium</taxon>
    </lineage>
</organism>
<dbReference type="SUPFAM" id="SSF48179">
    <property type="entry name" value="6-phosphogluconate dehydrogenase C-terminal domain-like"/>
    <property type="match status" value="1"/>
</dbReference>
<keyword evidence="2" id="KW-0560">Oxidoreductase</keyword>
<evidence type="ECO:0000313" key="6">
    <source>
        <dbReference type="EMBL" id="AWB10368.1"/>
    </source>
</evidence>
<dbReference type="AlphaFoldDB" id="A0A2R4W110"/>
<dbReference type="Proteomes" id="UP000244792">
    <property type="component" value="Chromosome"/>
</dbReference>
<dbReference type="InterPro" id="IPR014026">
    <property type="entry name" value="UDP-Glc/GDP-Man_DH_dimer"/>
</dbReference>
<evidence type="ECO:0000256" key="3">
    <source>
        <dbReference type="ARBA" id="ARBA00023027"/>
    </source>
</evidence>
<reference evidence="6 7" key="1">
    <citation type="submission" date="2017-04" db="EMBL/GenBank/DDBJ databases">
        <title>Genomic insights into metabolism of Thermodesulfobium acidiphilum.</title>
        <authorList>
            <person name="Toshchakov S.V."/>
            <person name="Frolov E.N."/>
            <person name="Kublanov I.V."/>
            <person name="Samarov N.I."/>
            <person name="Novikov A."/>
            <person name="Lebedinsky A.V."/>
            <person name="Bonch-Osmolovskaya E.A."/>
            <person name="Chernyh N.A."/>
        </authorList>
    </citation>
    <scope>NUCLEOTIDE SEQUENCE [LARGE SCALE GENOMIC DNA]</scope>
    <source>
        <strain evidence="6 7">3127-1</strain>
    </source>
</reference>
<feature type="domain" description="UDP-glucose/GDP-mannose dehydrogenase C-terminal" evidence="5">
    <location>
        <begin position="307"/>
        <end position="393"/>
    </location>
</feature>
<dbReference type="PIRSF" id="PIRSF500136">
    <property type="entry name" value="UDP_ManNAc_DH"/>
    <property type="match status" value="1"/>
</dbReference>
<dbReference type="Pfam" id="PF00984">
    <property type="entry name" value="UDPG_MGDP_dh"/>
    <property type="match status" value="1"/>
</dbReference>
<dbReference type="InterPro" id="IPR036220">
    <property type="entry name" value="UDP-Glc/GDP-Man_DH_C_sf"/>
</dbReference>
<dbReference type="OrthoDB" id="9803238at2"/>
<dbReference type="GO" id="GO:0016616">
    <property type="term" value="F:oxidoreductase activity, acting on the CH-OH group of donors, NAD or NADP as acceptor"/>
    <property type="evidence" value="ECO:0007669"/>
    <property type="project" value="InterPro"/>
</dbReference>
<dbReference type="InterPro" id="IPR001732">
    <property type="entry name" value="UDP-Glc/GDP-Man_DH_N"/>
</dbReference>
<dbReference type="SUPFAM" id="SSF52413">
    <property type="entry name" value="UDP-glucose/GDP-mannose dehydrogenase C-terminal domain"/>
    <property type="match status" value="1"/>
</dbReference>
<dbReference type="GO" id="GO:0051287">
    <property type="term" value="F:NAD binding"/>
    <property type="evidence" value="ECO:0007669"/>
    <property type="project" value="InterPro"/>
</dbReference>
<evidence type="ECO:0000313" key="7">
    <source>
        <dbReference type="Proteomes" id="UP000244792"/>
    </source>
</evidence>
<dbReference type="InterPro" id="IPR036291">
    <property type="entry name" value="NAD(P)-bd_dom_sf"/>
</dbReference>
<dbReference type="PANTHER" id="PTHR43491:SF2">
    <property type="entry name" value="UDP-N-ACETYL-D-MANNOSAMINE DEHYDROGENASE"/>
    <property type="match status" value="1"/>
</dbReference>
<dbReference type="KEGG" id="taci:TDSAC_1015"/>
<dbReference type="GO" id="GO:0000271">
    <property type="term" value="P:polysaccharide biosynthetic process"/>
    <property type="evidence" value="ECO:0007669"/>
    <property type="project" value="InterPro"/>
</dbReference>
<protein>
    <submittedName>
        <fullName evidence="6">UDP-N-acetyl-D-mannosaminuronic acid dehydrogenase</fullName>
    </submittedName>
</protein>
<dbReference type="RefSeq" id="WP_108309174.1">
    <property type="nucleotide sequence ID" value="NZ_CP020921.1"/>
</dbReference>
<dbReference type="Pfam" id="PF03721">
    <property type="entry name" value="UDPG_MGDP_dh_N"/>
    <property type="match status" value="1"/>
</dbReference>
<accession>A0A2R4W110</accession>
<evidence type="ECO:0000259" key="5">
    <source>
        <dbReference type="SMART" id="SM00984"/>
    </source>
</evidence>
<name>A0A2R4W110_THEAF</name>
<dbReference type="NCBIfam" id="TIGR03026">
    <property type="entry name" value="NDP-sugDHase"/>
    <property type="match status" value="1"/>
</dbReference>
<keyword evidence="7" id="KW-1185">Reference proteome</keyword>
<keyword evidence="3" id="KW-0520">NAD</keyword>
<dbReference type="InterPro" id="IPR017476">
    <property type="entry name" value="UDP-Glc/GDP-Man"/>
</dbReference>
<evidence type="ECO:0000256" key="1">
    <source>
        <dbReference type="ARBA" id="ARBA00006601"/>
    </source>
</evidence>